<dbReference type="PANTHER" id="PTHR48098">
    <property type="entry name" value="ENTEROCHELIN ESTERASE-RELATED"/>
    <property type="match status" value="1"/>
</dbReference>
<keyword evidence="2" id="KW-1185">Reference proteome</keyword>
<reference evidence="1" key="1">
    <citation type="submission" date="2020-08" db="EMBL/GenBank/DDBJ databases">
        <title>Genome public.</title>
        <authorList>
            <person name="Liu C."/>
            <person name="Sun Q."/>
        </authorList>
    </citation>
    <scope>NUCLEOTIDE SEQUENCE</scope>
    <source>
        <strain evidence="1">BX8</strain>
    </source>
</reference>
<dbReference type="GO" id="GO:0016747">
    <property type="term" value="F:acyltransferase activity, transferring groups other than amino-acyl groups"/>
    <property type="evidence" value="ECO:0007669"/>
    <property type="project" value="TreeGrafter"/>
</dbReference>
<dbReference type="InterPro" id="IPR050583">
    <property type="entry name" value="Mycobacterial_A85_antigen"/>
</dbReference>
<dbReference type="PANTHER" id="PTHR48098:SF1">
    <property type="entry name" value="DIACYLGLYCEROL ACYLTRANSFERASE_MYCOLYLTRANSFERASE AG85A"/>
    <property type="match status" value="1"/>
</dbReference>
<name>A0A923IBD4_9FIRM</name>
<dbReference type="Pfam" id="PF00756">
    <property type="entry name" value="Esterase"/>
    <property type="match status" value="1"/>
</dbReference>
<dbReference type="Gene3D" id="3.40.50.1820">
    <property type="entry name" value="alpha/beta hydrolase"/>
    <property type="match status" value="1"/>
</dbReference>
<evidence type="ECO:0000313" key="1">
    <source>
        <dbReference type="EMBL" id="MBC5581803.1"/>
    </source>
</evidence>
<dbReference type="InterPro" id="IPR000801">
    <property type="entry name" value="Esterase-like"/>
</dbReference>
<organism evidence="1 2">
    <name type="scientific">Anaerofilum hominis</name>
    <dbReference type="NCBI Taxonomy" id="2763016"/>
    <lineage>
        <taxon>Bacteria</taxon>
        <taxon>Bacillati</taxon>
        <taxon>Bacillota</taxon>
        <taxon>Clostridia</taxon>
        <taxon>Eubacteriales</taxon>
        <taxon>Oscillospiraceae</taxon>
        <taxon>Anaerofilum</taxon>
    </lineage>
</organism>
<dbReference type="EMBL" id="JACONZ010000003">
    <property type="protein sequence ID" value="MBC5581803.1"/>
    <property type="molecule type" value="Genomic_DNA"/>
</dbReference>
<dbReference type="SUPFAM" id="SSF53474">
    <property type="entry name" value="alpha/beta-Hydrolases"/>
    <property type="match status" value="1"/>
</dbReference>
<comment type="caution">
    <text evidence="1">The sequence shown here is derived from an EMBL/GenBank/DDBJ whole genome shotgun (WGS) entry which is preliminary data.</text>
</comment>
<dbReference type="InterPro" id="IPR029058">
    <property type="entry name" value="AB_hydrolase_fold"/>
</dbReference>
<dbReference type="RefSeq" id="WP_186888165.1">
    <property type="nucleotide sequence ID" value="NZ_JACONZ010000003.1"/>
</dbReference>
<evidence type="ECO:0000313" key="2">
    <source>
        <dbReference type="Proteomes" id="UP000659630"/>
    </source>
</evidence>
<gene>
    <name evidence="1" type="ORF">H8S23_09815</name>
</gene>
<sequence length="278" mass="30505">MAIIESKFFSKELFRSVCVNVVLPLPESGDAFFGSRTLYPAAGQKYPVLYLLHGFSADHSDWARFSGIERYAQERQIAVVMPGVDNSFYCNLPEGGNYYDYYTKELPAVMESLFPISGKRENKFLAGLSMGGYGAFKAALREPGSYAAAVSLSGGMSCGAGEGWACTIGSASPDEVPTDRFMRAAFGEHGEYLKPEENDLKVLLKAAMESGGPVPLLYQACGTEDFVYPCNVEYRDYAAALGAPLTYEEGPGIHNWDFWDPYIRRAVEWLPTSGGFVD</sequence>
<dbReference type="Proteomes" id="UP000659630">
    <property type="component" value="Unassembled WGS sequence"/>
</dbReference>
<proteinExistence type="predicted"/>
<dbReference type="AlphaFoldDB" id="A0A923IBD4"/>
<accession>A0A923IBD4</accession>
<protein>
    <submittedName>
        <fullName evidence="1">Esterase family protein</fullName>
    </submittedName>
</protein>